<dbReference type="AlphaFoldDB" id="A0A929RVN7"/>
<keyword evidence="5" id="KW-0963">Cytoplasm</keyword>
<comment type="subcellular location">
    <subcellularLocation>
        <location evidence="5">Cytoplasm</location>
    </subcellularLocation>
</comment>
<dbReference type="PANTHER" id="PTHR33603:SF1">
    <property type="entry name" value="RIBOSOMAL RNA LARGE SUBUNIT METHYLTRANSFERASE H"/>
    <property type="match status" value="1"/>
</dbReference>
<dbReference type="PIRSF" id="PIRSF004505">
    <property type="entry name" value="MT_bac"/>
    <property type="match status" value="1"/>
</dbReference>
<feature type="binding site" evidence="5">
    <location>
        <position position="105"/>
    </location>
    <ligand>
        <name>S-adenosyl-L-methionine</name>
        <dbReference type="ChEBI" id="CHEBI:59789"/>
    </ligand>
</feature>
<keyword evidence="5" id="KW-0698">rRNA processing</keyword>
<dbReference type="EMBL" id="JABZGR010000007">
    <property type="protein sequence ID" value="MBF0970113.1"/>
    <property type="molecule type" value="Genomic_DNA"/>
</dbReference>
<dbReference type="Pfam" id="PF02590">
    <property type="entry name" value="SPOUT_MTase"/>
    <property type="match status" value="1"/>
</dbReference>
<dbReference type="GO" id="GO:0005737">
    <property type="term" value="C:cytoplasm"/>
    <property type="evidence" value="ECO:0007669"/>
    <property type="project" value="UniProtKB-SubCell"/>
</dbReference>
<evidence type="ECO:0000313" key="6">
    <source>
        <dbReference type="EMBL" id="MBF0970113.1"/>
    </source>
</evidence>
<name>A0A929RVN7_9BACT</name>
<gene>
    <name evidence="5 6" type="primary">rlmH</name>
    <name evidence="6" type="ORF">HXK21_03590</name>
</gene>
<dbReference type="InterPro" id="IPR029028">
    <property type="entry name" value="Alpha/beta_knot_MTases"/>
</dbReference>
<sequence length="157" mass="18525">MKIVFIMVGKTTNKHIAQLMLEYEERIKHYLPFEIKVVDDLKDCKALSEKEQKQREGERIQRLLQAGDKIILLDERGREFRSVDFASFLQQQINAGGRRMVFIIGGPYGFSEEIYNKATFKLSLSKLTFSHQMVRLFFLEQLYRAETILHGEPYHHE</sequence>
<dbReference type="NCBIfam" id="NF000990">
    <property type="entry name" value="PRK00103.2-4"/>
    <property type="match status" value="1"/>
</dbReference>
<comment type="subunit">
    <text evidence="5">Homodimer.</text>
</comment>
<dbReference type="GO" id="GO:0070038">
    <property type="term" value="F:rRNA (pseudouridine-N3-)-methyltransferase activity"/>
    <property type="evidence" value="ECO:0007669"/>
    <property type="project" value="UniProtKB-UniRule"/>
</dbReference>
<comment type="function">
    <text evidence="5">Specifically methylates the pseudouridine at position 1915 (m3Psi1915) in 23S rRNA.</text>
</comment>
<dbReference type="PANTHER" id="PTHR33603">
    <property type="entry name" value="METHYLTRANSFERASE"/>
    <property type="match status" value="1"/>
</dbReference>
<reference evidence="6" key="1">
    <citation type="submission" date="2020-04" db="EMBL/GenBank/DDBJ databases">
        <title>Deep metagenomics examines the oral microbiome during advanced dental caries in children, revealing novel taxa and co-occurrences with host molecules.</title>
        <authorList>
            <person name="Baker J.L."/>
            <person name="Morton J.T."/>
            <person name="Dinis M."/>
            <person name="Alvarez R."/>
            <person name="Tran N.C."/>
            <person name="Knight R."/>
            <person name="Edlund A."/>
        </authorList>
    </citation>
    <scope>NUCLEOTIDE SEQUENCE</scope>
    <source>
        <strain evidence="6">JCVI_34_bin.1</strain>
    </source>
</reference>
<dbReference type="InterPro" id="IPR003742">
    <property type="entry name" value="RlmH-like"/>
</dbReference>
<dbReference type="SUPFAM" id="SSF75217">
    <property type="entry name" value="alpha/beta knot"/>
    <property type="match status" value="1"/>
</dbReference>
<dbReference type="CDD" id="cd18081">
    <property type="entry name" value="RlmH-like"/>
    <property type="match status" value="1"/>
</dbReference>
<proteinExistence type="inferred from homology"/>
<feature type="binding site" evidence="5">
    <location>
        <begin position="124"/>
        <end position="129"/>
    </location>
    <ligand>
        <name>S-adenosyl-L-methionine</name>
        <dbReference type="ChEBI" id="CHEBI:59789"/>
    </ligand>
</feature>
<dbReference type="Proteomes" id="UP000704068">
    <property type="component" value="Unassembled WGS sequence"/>
</dbReference>
<keyword evidence="1 5" id="KW-0489">Methyltransferase</keyword>
<evidence type="ECO:0000256" key="2">
    <source>
        <dbReference type="ARBA" id="ARBA00022679"/>
    </source>
</evidence>
<accession>A0A929RVN7</accession>
<comment type="catalytic activity">
    <reaction evidence="5">
        <text>pseudouridine(1915) in 23S rRNA + S-adenosyl-L-methionine = N(3)-methylpseudouridine(1915) in 23S rRNA + S-adenosyl-L-homocysteine + H(+)</text>
        <dbReference type="Rhea" id="RHEA:42752"/>
        <dbReference type="Rhea" id="RHEA-COMP:10221"/>
        <dbReference type="Rhea" id="RHEA-COMP:10222"/>
        <dbReference type="ChEBI" id="CHEBI:15378"/>
        <dbReference type="ChEBI" id="CHEBI:57856"/>
        <dbReference type="ChEBI" id="CHEBI:59789"/>
        <dbReference type="ChEBI" id="CHEBI:65314"/>
        <dbReference type="ChEBI" id="CHEBI:74486"/>
        <dbReference type="EC" id="2.1.1.177"/>
    </reaction>
</comment>
<comment type="caution">
    <text evidence="6">The sequence shown here is derived from an EMBL/GenBank/DDBJ whole genome shotgun (WGS) entry which is preliminary data.</text>
</comment>
<evidence type="ECO:0000256" key="3">
    <source>
        <dbReference type="ARBA" id="ARBA00022691"/>
    </source>
</evidence>
<evidence type="ECO:0000256" key="4">
    <source>
        <dbReference type="ARBA" id="ARBA00038303"/>
    </source>
</evidence>
<organism evidence="6 7">
    <name type="scientific">Alloprevotella tannerae</name>
    <dbReference type="NCBI Taxonomy" id="76122"/>
    <lineage>
        <taxon>Bacteria</taxon>
        <taxon>Pseudomonadati</taxon>
        <taxon>Bacteroidota</taxon>
        <taxon>Bacteroidia</taxon>
        <taxon>Bacteroidales</taxon>
        <taxon>Prevotellaceae</taxon>
        <taxon>Alloprevotella</taxon>
    </lineage>
</organism>
<evidence type="ECO:0000313" key="7">
    <source>
        <dbReference type="Proteomes" id="UP000704068"/>
    </source>
</evidence>
<evidence type="ECO:0000256" key="5">
    <source>
        <dbReference type="HAMAP-Rule" id="MF_00658"/>
    </source>
</evidence>
<comment type="similarity">
    <text evidence="4 5">Belongs to the RNA methyltransferase RlmH family.</text>
</comment>
<dbReference type="RefSeq" id="WP_303763336.1">
    <property type="nucleotide sequence ID" value="NZ_JABZGR010000007.1"/>
</dbReference>
<keyword evidence="3 5" id="KW-0949">S-adenosyl-L-methionine</keyword>
<feature type="binding site" evidence="5">
    <location>
        <position position="73"/>
    </location>
    <ligand>
        <name>S-adenosyl-L-methionine</name>
        <dbReference type="ChEBI" id="CHEBI:59789"/>
    </ligand>
</feature>
<dbReference type="Gene3D" id="3.40.1280.10">
    <property type="match status" value="1"/>
</dbReference>
<dbReference type="HAMAP" id="MF_00658">
    <property type="entry name" value="23SrRNA_methyltr_H"/>
    <property type="match status" value="1"/>
</dbReference>
<dbReference type="EC" id="2.1.1.177" evidence="5"/>
<evidence type="ECO:0000256" key="1">
    <source>
        <dbReference type="ARBA" id="ARBA00022603"/>
    </source>
</evidence>
<protein>
    <recommendedName>
        <fullName evidence="5">Ribosomal RNA large subunit methyltransferase H</fullName>
        <ecNumber evidence="5">2.1.1.177</ecNumber>
    </recommendedName>
    <alternativeName>
        <fullName evidence="5">23S rRNA (pseudouridine1915-N3)-methyltransferase</fullName>
    </alternativeName>
    <alternativeName>
        <fullName evidence="5">23S rRNA m3Psi1915 methyltransferase</fullName>
    </alternativeName>
    <alternativeName>
        <fullName evidence="5">rRNA (pseudouridine-N3-)-methyltransferase RlmH</fullName>
    </alternativeName>
</protein>
<dbReference type="InterPro" id="IPR029026">
    <property type="entry name" value="tRNA_m1G_MTases_N"/>
</dbReference>
<keyword evidence="2 5" id="KW-0808">Transferase</keyword>